<comment type="caution">
    <text evidence="1">The sequence shown here is derived from an EMBL/GenBank/DDBJ whole genome shotgun (WGS) entry which is preliminary data.</text>
</comment>
<dbReference type="Proteomes" id="UP000054937">
    <property type="component" value="Unassembled WGS sequence"/>
</dbReference>
<keyword evidence="2" id="KW-1185">Reference proteome</keyword>
<reference evidence="1 2" key="1">
    <citation type="journal article" date="2015" name="Sci. Rep.">
        <title>Genome of the facultative scuticociliatosis pathogen Pseudocohnilembus persalinus provides insight into its virulence through horizontal gene transfer.</title>
        <authorList>
            <person name="Xiong J."/>
            <person name="Wang G."/>
            <person name="Cheng J."/>
            <person name="Tian M."/>
            <person name="Pan X."/>
            <person name="Warren A."/>
            <person name="Jiang C."/>
            <person name="Yuan D."/>
            <person name="Miao W."/>
        </authorList>
    </citation>
    <scope>NUCLEOTIDE SEQUENCE [LARGE SCALE GENOMIC DNA]</scope>
    <source>
        <strain evidence="1">36N120E</strain>
    </source>
</reference>
<dbReference type="InParanoid" id="A0A0V0QC44"/>
<proteinExistence type="predicted"/>
<organism evidence="1 2">
    <name type="scientific">Pseudocohnilembus persalinus</name>
    <name type="common">Ciliate</name>
    <dbReference type="NCBI Taxonomy" id="266149"/>
    <lineage>
        <taxon>Eukaryota</taxon>
        <taxon>Sar</taxon>
        <taxon>Alveolata</taxon>
        <taxon>Ciliophora</taxon>
        <taxon>Intramacronucleata</taxon>
        <taxon>Oligohymenophorea</taxon>
        <taxon>Scuticociliatia</taxon>
        <taxon>Philasterida</taxon>
        <taxon>Pseudocohnilembidae</taxon>
        <taxon>Pseudocohnilembus</taxon>
    </lineage>
</organism>
<dbReference type="EMBL" id="LDAU01000204">
    <property type="protein sequence ID" value="KRW99768.1"/>
    <property type="molecule type" value="Genomic_DNA"/>
</dbReference>
<dbReference type="OrthoDB" id="290667at2759"/>
<gene>
    <name evidence="1" type="ORF">PPERSA_07845</name>
</gene>
<evidence type="ECO:0000313" key="2">
    <source>
        <dbReference type="Proteomes" id="UP000054937"/>
    </source>
</evidence>
<sequence>MCQEIVVIYIDLPAALFQQNAVNKQAPLNSQYVGFKIQDLSPTNYKNRVKIFVGATGILEGSIVTNLPAFSNQEVKCYFDTGYLVCDNVGSLIKKGYEYFASFKGFYDSSLTFSTCSGLNQFYTDVDAASKQCIDNYGEISIFALYTNAAGAVSEKPLYNSLPGKSIPIIKSKDFIDYNGWADESLYRLGQTQIISFQEDKSDSTSSTPIALKKIMNNDNISVGIFPDAQNYQQILFFLNVADITDMCGAECNTVNKTVRMNILFNSKILQYEDGLESKGIDFAAYSGSSSYDADSFSCYNAVDPQNDAACKIYDQNENGSLQEDLPNENKIVITENNDIQFGVATFDCYQDNFAPASKCFLFQGASTSAANSQGIIALRQVKILQNFQSQMYADDRVLDFVITFKYGNFMTQTFSSATLINAYTLNEEPFKHIKVSYINYYSRADGSSLTGEYIPIILRIGGSLMDYEYNYASKLQLFFDDSMDISDFYEDKDNQNTNKEVGCSTEQCYYYKSEEVETSRDIWFQQRRLEIQNLPDLGNEFQILIPFHKDSVNFAKHPSRLIICFTEDSYTSNGVNRLPEIKSCYRVFGPALQQSLLGSISTQLSNSPVSSVSFDGQTDFLDVSTDTFGFQMSNKQDILPNSQNLDINFEVGASTSVSNFEPGSSYGAGITIASFNYNIFEEATGQLATPVTSSQSMQDCTKFSYKYNSLASTITANKKIHIQFCPYDDKISTAIYNELNFPGIAFKGVNFSKYFSQNLHIGSIIRYALSNKKGQLLAYRKDSQQFLNTQQNQFNACYSNQNTYQIFPVSTGNQRLQFSFYLEEDLLLDQTGLNGFKQIKVKFSYVSANDVSVSQPGITNIASTCYVVEPSDIFDSSCVNEDDTNQTYQLFLLTVKTGITLNLDALTPITVYRYIQSTLALTNSYYLVQVLLPVYDSVSSSYQIYGDDFTDAIVFSQCKSENFMFFSDNSLGNSVGVSEPVFALANQAGIIQSFYFDFQSESNRQVFLSDYVYKIDLGYLGDNNDAYCLVYQNVDSSEFVISSYWKSYSLISGVLTLEPKEIIENLPNIVFRVKCFGIKILDSPSSTQGITVNLKDSTNTILESGSSNVFSTLSLIPASTTFTLTYISEKFNTVGFESLYTIQMDIPDELNYDSQIYVQFPLVYTPGLNREMKVECLLGTNINIVPDADTTRNTYCEVVSDGLINVWLNNIYAANVPIYMQIFYIEKLPTSFYPTSQIQVSINLAGDISTNGFQYSNFFSDTAPVSIPNIAQYNDILEITDIQLSTYYVRNNCDLEFVMDVPLDTIQANNKFYVMFTEDFSDSYFVSLPIECELTRNIVNGDNYAASCVFISRKIMEIVIGVQDNNNQSGSGVEITQYKIKLNQMYTPNYLPSYYNNMMKLKVFTVDSNNQITNYALNYQPDVVTVYKDPNLIDFTWDSYNYYKDDQDTVYETFVSDRTSNIYIGYYKTFVILNPDDQGVYQTDFKFKLSGDFTDSMSYRYKDFTILDGDSALRFSLAAKTGSYSGVYTLEAEKTSGDSQNLYTQLPPLEIIVRGDTCDQVNPKVPSIEVPVGGVPLPIIIDLYNCIPVNDLKLSVIVSDSNLVLNSTISQVEFVTEDQKDTQLFVSLYDQSGGSSFGDGDYVTVSFGFTGTNAQNFESPFDLQLIYYNPLSIDKQKPIALDINNLKLNENKVTFDLQCDQPSTMFWAIGLENILLNTQFYHIEQVFVDNGGYQGNYTFTNDIYYRVYGVKVSYDTEPKTIEITNLKSESAYTLKYMCVNQLGKVSESVKTTFATPNNGAYLLKVTLYFDDILTYHQNNRIACALDESLDYLDQEKTMTEVSTYCGQQLYSKSYNQDDNFIKDPVNNLYMYYFYIQPNYTTSYDTTNKNARNILVDAKILTTIQNNLASIDSTAPTYPKLQQISYGDITSNQTPKLEILSNSQTFDSITVVTKLTKTKGFTIVGLKKGKVSGDIPTHIQLQQAKDSENTNLLQQDMRFTYMNEEQKFIFTFLEEDTLYTLFLVGTSDDPSSNALADDVQYLEIVTESNSVGGATIIEFLSYKYMVVFLLFICFVW</sequence>
<evidence type="ECO:0000313" key="1">
    <source>
        <dbReference type="EMBL" id="KRW99768.1"/>
    </source>
</evidence>
<name>A0A0V0QC44_PSEPJ</name>
<accession>A0A0V0QC44</accession>
<protein>
    <submittedName>
        <fullName evidence="1">Uncharacterized protein</fullName>
    </submittedName>
</protein>